<dbReference type="RefSeq" id="WP_103469024.1">
    <property type="nucleotide sequence ID" value="NZ_MING01000019.1"/>
</dbReference>
<evidence type="ECO:0000313" key="9">
    <source>
        <dbReference type="Proteomes" id="UP000237378"/>
    </source>
</evidence>
<dbReference type="Gene3D" id="3.40.50.1390">
    <property type="entry name" value="Resolvase, N-terminal catalytic domain"/>
    <property type="match status" value="1"/>
</dbReference>
<reference evidence="8 9" key="2">
    <citation type="submission" date="2018-03" db="EMBL/GenBank/DDBJ databases">
        <title>Draft genome of Pseudomonas putida strain KH-18-2.</title>
        <authorList>
            <person name="Yoshizawa S."/>
            <person name="Khan N.H."/>
            <person name="Nishimura M."/>
            <person name="Chiura H.X."/>
            <person name="Ogura Y."/>
            <person name="Hayashi T."/>
            <person name="Kogure K."/>
        </authorList>
    </citation>
    <scope>NUCLEOTIDE SEQUENCE [LARGE SCALE GENOMIC DNA]</scope>
    <source>
        <strain evidence="8 9">KH-18-2</strain>
    </source>
</reference>
<feature type="active site" description="O-(5'-phospho-DNA)-serine intermediate" evidence="5 6">
    <location>
        <position position="10"/>
    </location>
</feature>
<dbReference type="InterPro" id="IPR006119">
    <property type="entry name" value="Resolv_N"/>
</dbReference>
<evidence type="ECO:0000256" key="2">
    <source>
        <dbReference type="ARBA" id="ARBA00022908"/>
    </source>
</evidence>
<dbReference type="InterPro" id="IPR006118">
    <property type="entry name" value="Recombinase_CS"/>
</dbReference>
<evidence type="ECO:0000256" key="4">
    <source>
        <dbReference type="ARBA" id="ARBA00023172"/>
    </source>
</evidence>
<sequence>MANIGYIRVSTADQNTDRQLDGITLDKRFEDKLSGSTTDRPQLLAMIEWAREGDVVHVHSIDRLARSMSDLLKIVADLNAKRVAVRFHKEDMTFTGEDSPMQKLMLNMMGSFAQFEREVMKERQREGIAKAKEKGVYKGRTKTIDDSAILALLAEGKTVRAVAAELGINPSTVQRAKKAATYEQAFSNTPV</sequence>
<dbReference type="PROSITE" id="PS51736">
    <property type="entry name" value="RECOMBINASES_3"/>
    <property type="match status" value="1"/>
</dbReference>
<dbReference type="CDD" id="cd03768">
    <property type="entry name" value="SR_ResInv"/>
    <property type="match status" value="1"/>
</dbReference>
<dbReference type="AlphaFoldDB" id="A0A2S3XBH1"/>
<evidence type="ECO:0000313" key="8">
    <source>
        <dbReference type="EMBL" id="POG12956.1"/>
    </source>
</evidence>
<keyword evidence="2" id="KW-0229">DNA integration</keyword>
<evidence type="ECO:0000256" key="5">
    <source>
        <dbReference type="PIRSR" id="PIRSR606118-50"/>
    </source>
</evidence>
<dbReference type="GO" id="GO:0000150">
    <property type="term" value="F:DNA strand exchange activity"/>
    <property type="evidence" value="ECO:0007669"/>
    <property type="project" value="InterPro"/>
</dbReference>
<dbReference type="EMBL" id="MING01000019">
    <property type="protein sequence ID" value="POG12956.1"/>
    <property type="molecule type" value="Genomic_DNA"/>
</dbReference>
<dbReference type="InterPro" id="IPR036388">
    <property type="entry name" value="WH-like_DNA-bd_sf"/>
</dbReference>
<dbReference type="PANTHER" id="PTHR30461">
    <property type="entry name" value="DNA-INVERTASE FROM LAMBDOID PROPHAGE"/>
    <property type="match status" value="1"/>
</dbReference>
<dbReference type="Gene3D" id="1.10.10.10">
    <property type="entry name" value="Winged helix-like DNA-binding domain superfamily/Winged helix DNA-binding domain"/>
    <property type="match status" value="1"/>
</dbReference>
<keyword evidence="4" id="KW-0233">DNA recombination</keyword>
<dbReference type="GO" id="GO:0015074">
    <property type="term" value="P:DNA integration"/>
    <property type="evidence" value="ECO:0007669"/>
    <property type="project" value="UniProtKB-KW"/>
</dbReference>
<reference evidence="8 9" key="1">
    <citation type="submission" date="2016-08" db="EMBL/GenBank/DDBJ databases">
        <authorList>
            <person name="Seilhamer J.J."/>
        </authorList>
    </citation>
    <scope>NUCLEOTIDE SEQUENCE [LARGE SCALE GENOMIC DNA]</scope>
    <source>
        <strain evidence="8 9">KH-18-2</strain>
    </source>
</reference>
<dbReference type="Pfam" id="PF13384">
    <property type="entry name" value="HTH_23"/>
    <property type="match status" value="1"/>
</dbReference>
<evidence type="ECO:0000256" key="3">
    <source>
        <dbReference type="ARBA" id="ARBA00023125"/>
    </source>
</evidence>
<proteinExistence type="inferred from homology"/>
<dbReference type="PANTHER" id="PTHR30461:SF26">
    <property type="entry name" value="RESOLVASE HOMOLOG YNEB"/>
    <property type="match status" value="1"/>
</dbReference>
<dbReference type="GO" id="GO:0003677">
    <property type="term" value="F:DNA binding"/>
    <property type="evidence" value="ECO:0007669"/>
    <property type="project" value="UniProtKB-KW"/>
</dbReference>
<accession>A0A2S3XBH1</accession>
<dbReference type="SMART" id="SM00857">
    <property type="entry name" value="Resolvase"/>
    <property type="match status" value="1"/>
</dbReference>
<gene>
    <name evidence="8" type="ORF">BGP82_00380</name>
</gene>
<keyword evidence="3" id="KW-0238">DNA-binding</keyword>
<organism evidence="8 9">
    <name type="scientific">Pseudomonas putida</name>
    <name type="common">Arthrobacter siderocapsulatus</name>
    <dbReference type="NCBI Taxonomy" id="303"/>
    <lineage>
        <taxon>Bacteria</taxon>
        <taxon>Pseudomonadati</taxon>
        <taxon>Pseudomonadota</taxon>
        <taxon>Gammaproteobacteria</taxon>
        <taxon>Pseudomonadales</taxon>
        <taxon>Pseudomonadaceae</taxon>
        <taxon>Pseudomonas</taxon>
    </lineage>
</organism>
<feature type="domain" description="Resolvase/invertase-type recombinase catalytic" evidence="7">
    <location>
        <begin position="2"/>
        <end position="135"/>
    </location>
</feature>
<comment type="similarity">
    <text evidence="1">Belongs to the site-specific recombinase resolvase family.</text>
</comment>
<comment type="caution">
    <text evidence="8">The sequence shown here is derived from an EMBL/GenBank/DDBJ whole genome shotgun (WGS) entry which is preliminary data.</text>
</comment>
<evidence type="ECO:0000259" key="7">
    <source>
        <dbReference type="PROSITE" id="PS51736"/>
    </source>
</evidence>
<evidence type="ECO:0000256" key="6">
    <source>
        <dbReference type="PROSITE-ProRule" id="PRU10137"/>
    </source>
</evidence>
<dbReference type="InterPro" id="IPR036162">
    <property type="entry name" value="Resolvase-like_N_sf"/>
</dbReference>
<dbReference type="InterPro" id="IPR050639">
    <property type="entry name" value="SSR_resolvase"/>
</dbReference>
<protein>
    <submittedName>
        <fullName evidence="8">Resolvase</fullName>
    </submittedName>
</protein>
<evidence type="ECO:0000256" key="1">
    <source>
        <dbReference type="ARBA" id="ARBA00009913"/>
    </source>
</evidence>
<dbReference type="PROSITE" id="PS00397">
    <property type="entry name" value="RECOMBINASES_1"/>
    <property type="match status" value="1"/>
</dbReference>
<dbReference type="Proteomes" id="UP000237378">
    <property type="component" value="Unassembled WGS sequence"/>
</dbReference>
<dbReference type="SUPFAM" id="SSF53041">
    <property type="entry name" value="Resolvase-like"/>
    <property type="match status" value="1"/>
</dbReference>
<dbReference type="Pfam" id="PF00239">
    <property type="entry name" value="Resolvase"/>
    <property type="match status" value="1"/>
</dbReference>
<name>A0A2S3XBH1_PSEPU</name>